<dbReference type="PANTHER" id="PTHR43547">
    <property type="entry name" value="TWO-COMPONENT HISTIDINE KINASE"/>
    <property type="match status" value="1"/>
</dbReference>
<dbReference type="InterPro" id="IPR011006">
    <property type="entry name" value="CheY-like_superfamily"/>
</dbReference>
<dbReference type="SUPFAM" id="SSF52172">
    <property type="entry name" value="CheY-like"/>
    <property type="match status" value="1"/>
</dbReference>
<dbReference type="InterPro" id="IPR036097">
    <property type="entry name" value="HisK_dim/P_sf"/>
</dbReference>
<comment type="catalytic activity">
    <reaction evidence="1">
        <text>ATP + protein L-histidine = ADP + protein N-phospho-L-histidine.</text>
        <dbReference type="EC" id="2.7.13.3"/>
    </reaction>
</comment>
<dbReference type="PANTHER" id="PTHR43547:SF2">
    <property type="entry name" value="HYBRID SIGNAL TRANSDUCTION HISTIDINE KINASE C"/>
    <property type="match status" value="1"/>
</dbReference>
<dbReference type="InterPro" id="IPR003594">
    <property type="entry name" value="HATPase_dom"/>
</dbReference>
<sequence length="671" mass="74293">MPIQPNSGGNETNWLSAHSTFSSGGEMGALMRTIDWGKTPVGPVESWPGSLKTAIRILLECRLPMYIAWGKEFTQFYNDAYRPILGNKHPAAMGISAQETWIEIWNTIGPMWAEVWQGKSFGFDNFKLTIERFGYREDCYFNFSYSPVPDDVGNVAGVLVTFIETTQTVLTQKQLQANADQLARIFENAPVGITVLRGLELVYEFANDRYLELVDHRPVMGKPLRVALPELAGQGIYELLEQAYTTGIPYVGRPQMMLYRGQPPTLQECSFEVVYQPLADEQGKIDGIVVIAFEVTEIVNAKREAELANRAKDEFLAMLGHELRNPLAPIVTALNLMRRRGILEVDKERTVIERQVRHLVGLVDDLLDVSRLAQGKLTLKKERFELAQAIAAAVEQCSPLLEQQHHKLNIQVASTGLIVEADPRRLAQVIANLLNNAAKYTEPGGDIAIAAASVKDEVLLRVSDTGKGIPPDLLPRVFDVFYQEQQSFDRSQGGLGLGLAIVKNLVALHGGRVSAASAGRGCGSEFTVWLPLAAEALHNEEKLETICNPTQHNQRRILIVDDNVDGAEMLATLLSFYGHIIRVAHDGPEGLEAARSFLPDIAVLDIGLPAMDGYELARRIRQLPGLSEIRLLAVSGYGQQEDRKRSREAGFDVHLVKPVDIDELNASLSEE</sequence>
<dbReference type="SMART" id="SM00388">
    <property type="entry name" value="HisKA"/>
    <property type="match status" value="1"/>
</dbReference>
<dbReference type="SUPFAM" id="SSF55874">
    <property type="entry name" value="ATPase domain of HSP90 chaperone/DNA topoisomerase II/histidine kinase"/>
    <property type="match status" value="1"/>
</dbReference>
<comment type="function">
    <text evidence="7">Photoreceptor which exists in two forms that are reversibly interconvertible by light: the R form that absorbs maximally in the red region of the spectrum and the FR form that absorbs maximally in the far-red region.</text>
</comment>
<evidence type="ECO:0000256" key="4">
    <source>
        <dbReference type="ARBA" id="ARBA00022679"/>
    </source>
</evidence>
<evidence type="ECO:0000313" key="12">
    <source>
        <dbReference type="Proteomes" id="UP000715781"/>
    </source>
</evidence>
<dbReference type="SUPFAM" id="SSF47384">
    <property type="entry name" value="Homodimeric domain of signal transducing histidine kinase"/>
    <property type="match status" value="1"/>
</dbReference>
<evidence type="ECO:0000256" key="8">
    <source>
        <dbReference type="PROSITE-ProRule" id="PRU00169"/>
    </source>
</evidence>
<comment type="caution">
    <text evidence="11">The sequence shown here is derived from an EMBL/GenBank/DDBJ whole genome shotgun (WGS) entry which is preliminary data.</text>
</comment>
<dbReference type="InterPro" id="IPR004358">
    <property type="entry name" value="Sig_transdc_His_kin-like_C"/>
</dbReference>
<dbReference type="InterPro" id="IPR036890">
    <property type="entry name" value="HATPase_C_sf"/>
</dbReference>
<dbReference type="Gene3D" id="3.40.50.2300">
    <property type="match status" value="1"/>
</dbReference>
<gene>
    <name evidence="11" type="ORF">KME32_27885</name>
</gene>
<dbReference type="SMART" id="SM00448">
    <property type="entry name" value="REC"/>
    <property type="match status" value="1"/>
</dbReference>
<dbReference type="CDD" id="cd00082">
    <property type="entry name" value="HisKA"/>
    <property type="match status" value="1"/>
</dbReference>
<dbReference type="SUPFAM" id="SSF55785">
    <property type="entry name" value="PYP-like sensor domain (PAS domain)"/>
    <property type="match status" value="1"/>
</dbReference>
<evidence type="ECO:0000259" key="10">
    <source>
        <dbReference type="PROSITE" id="PS50110"/>
    </source>
</evidence>
<dbReference type="SMART" id="SM00387">
    <property type="entry name" value="HATPase_c"/>
    <property type="match status" value="1"/>
</dbReference>
<dbReference type="Gene3D" id="3.30.565.10">
    <property type="entry name" value="Histidine kinase-like ATPase, C-terminal domain"/>
    <property type="match status" value="1"/>
</dbReference>
<dbReference type="Pfam" id="PF08448">
    <property type="entry name" value="PAS_4"/>
    <property type="match status" value="1"/>
</dbReference>
<keyword evidence="5" id="KW-0418">Kinase</keyword>
<protein>
    <recommendedName>
        <fullName evidence="2">histidine kinase</fullName>
        <ecNumber evidence="2">2.7.13.3</ecNumber>
    </recommendedName>
</protein>
<dbReference type="Pfam" id="PF02518">
    <property type="entry name" value="HATPase_c"/>
    <property type="match status" value="1"/>
</dbReference>
<dbReference type="Pfam" id="PF00512">
    <property type="entry name" value="HisKA"/>
    <property type="match status" value="1"/>
</dbReference>
<feature type="domain" description="Histidine kinase" evidence="9">
    <location>
        <begin position="318"/>
        <end position="534"/>
    </location>
</feature>
<feature type="modified residue" description="4-aspartylphosphate" evidence="8">
    <location>
        <position position="605"/>
    </location>
</feature>
<name>A0A951UJZ9_9NOST</name>
<evidence type="ECO:0000259" key="9">
    <source>
        <dbReference type="PROSITE" id="PS50109"/>
    </source>
</evidence>
<evidence type="ECO:0000256" key="2">
    <source>
        <dbReference type="ARBA" id="ARBA00012438"/>
    </source>
</evidence>
<dbReference type="CDD" id="cd17580">
    <property type="entry name" value="REC_2_DhkD-like"/>
    <property type="match status" value="1"/>
</dbReference>
<dbReference type="InterPro" id="IPR013656">
    <property type="entry name" value="PAS_4"/>
</dbReference>
<dbReference type="Pfam" id="PF00072">
    <property type="entry name" value="Response_reg"/>
    <property type="match status" value="1"/>
</dbReference>
<dbReference type="CDD" id="cd00075">
    <property type="entry name" value="HATPase"/>
    <property type="match status" value="1"/>
</dbReference>
<dbReference type="InterPro" id="IPR003661">
    <property type="entry name" value="HisK_dim/P_dom"/>
</dbReference>
<dbReference type="InterPro" id="IPR001789">
    <property type="entry name" value="Sig_transdc_resp-reg_receiver"/>
</dbReference>
<proteinExistence type="predicted"/>
<dbReference type="Proteomes" id="UP000715781">
    <property type="component" value="Unassembled WGS sequence"/>
</dbReference>
<dbReference type="EMBL" id="JAHHHN010000027">
    <property type="protein sequence ID" value="MBW4564875.1"/>
    <property type="molecule type" value="Genomic_DNA"/>
</dbReference>
<dbReference type="PROSITE" id="PS50109">
    <property type="entry name" value="HIS_KIN"/>
    <property type="match status" value="1"/>
</dbReference>
<dbReference type="EC" id="2.7.13.3" evidence="2"/>
<organism evidence="11 12">
    <name type="scientific">Mojavia pulchra JT2-VF2</name>
    <dbReference type="NCBI Taxonomy" id="287848"/>
    <lineage>
        <taxon>Bacteria</taxon>
        <taxon>Bacillati</taxon>
        <taxon>Cyanobacteriota</taxon>
        <taxon>Cyanophyceae</taxon>
        <taxon>Nostocales</taxon>
        <taxon>Nostocaceae</taxon>
    </lineage>
</organism>
<reference evidence="11" key="1">
    <citation type="submission" date="2021-05" db="EMBL/GenBank/DDBJ databases">
        <authorList>
            <person name="Pietrasiak N."/>
            <person name="Ward R."/>
            <person name="Stajich J.E."/>
            <person name="Kurbessoian T."/>
        </authorList>
    </citation>
    <scope>NUCLEOTIDE SEQUENCE</scope>
    <source>
        <strain evidence="11">JT2-VF2</strain>
    </source>
</reference>
<dbReference type="AlphaFoldDB" id="A0A951UJZ9"/>
<reference evidence="11" key="2">
    <citation type="journal article" date="2022" name="Microbiol. Resour. Announc.">
        <title>Metagenome Sequencing to Explore Phylogenomics of Terrestrial Cyanobacteria.</title>
        <authorList>
            <person name="Ward R.D."/>
            <person name="Stajich J.E."/>
            <person name="Johansen J.R."/>
            <person name="Huntemann M."/>
            <person name="Clum A."/>
            <person name="Foster B."/>
            <person name="Foster B."/>
            <person name="Roux S."/>
            <person name="Palaniappan K."/>
            <person name="Varghese N."/>
            <person name="Mukherjee S."/>
            <person name="Reddy T.B.K."/>
            <person name="Daum C."/>
            <person name="Copeland A."/>
            <person name="Chen I.A."/>
            <person name="Ivanova N.N."/>
            <person name="Kyrpides N.C."/>
            <person name="Shapiro N."/>
            <person name="Eloe-Fadrosh E.A."/>
            <person name="Pietrasiak N."/>
        </authorList>
    </citation>
    <scope>NUCLEOTIDE SEQUENCE</scope>
    <source>
        <strain evidence="11">JT2-VF2</strain>
    </source>
</reference>
<dbReference type="Gene3D" id="3.30.450.20">
    <property type="entry name" value="PAS domain"/>
    <property type="match status" value="2"/>
</dbReference>
<dbReference type="GO" id="GO:0000155">
    <property type="term" value="F:phosphorelay sensor kinase activity"/>
    <property type="evidence" value="ECO:0007669"/>
    <property type="project" value="InterPro"/>
</dbReference>
<evidence type="ECO:0000313" key="11">
    <source>
        <dbReference type="EMBL" id="MBW4564875.1"/>
    </source>
</evidence>
<feature type="domain" description="Response regulatory" evidence="10">
    <location>
        <begin position="556"/>
        <end position="671"/>
    </location>
</feature>
<accession>A0A951UJZ9</accession>
<dbReference type="FunFam" id="3.30.565.10:FF:000006">
    <property type="entry name" value="Sensor histidine kinase WalK"/>
    <property type="match status" value="1"/>
</dbReference>
<keyword evidence="4" id="KW-0808">Transferase</keyword>
<dbReference type="PRINTS" id="PR00344">
    <property type="entry name" value="BCTRLSENSOR"/>
</dbReference>
<evidence type="ECO:0000256" key="6">
    <source>
        <dbReference type="ARBA" id="ARBA00023012"/>
    </source>
</evidence>
<evidence type="ECO:0000256" key="1">
    <source>
        <dbReference type="ARBA" id="ARBA00000085"/>
    </source>
</evidence>
<dbReference type="Gene3D" id="1.10.287.130">
    <property type="match status" value="1"/>
</dbReference>
<evidence type="ECO:0000256" key="3">
    <source>
        <dbReference type="ARBA" id="ARBA00022553"/>
    </source>
</evidence>
<dbReference type="PROSITE" id="PS50110">
    <property type="entry name" value="RESPONSE_REGULATORY"/>
    <property type="match status" value="1"/>
</dbReference>
<evidence type="ECO:0000256" key="7">
    <source>
        <dbReference type="ARBA" id="ARBA00055745"/>
    </source>
</evidence>
<keyword evidence="3 8" id="KW-0597">Phosphoprotein</keyword>
<dbReference type="InterPro" id="IPR005467">
    <property type="entry name" value="His_kinase_dom"/>
</dbReference>
<keyword evidence="6" id="KW-0902">Two-component regulatory system</keyword>
<dbReference type="InterPro" id="IPR035965">
    <property type="entry name" value="PAS-like_dom_sf"/>
</dbReference>
<evidence type="ECO:0000256" key="5">
    <source>
        <dbReference type="ARBA" id="ARBA00022777"/>
    </source>
</evidence>